<dbReference type="GO" id="GO:0002939">
    <property type="term" value="P:tRNA N1-guanine methylation"/>
    <property type="evidence" value="ECO:0007669"/>
    <property type="project" value="TreeGrafter"/>
</dbReference>
<dbReference type="KEGG" id="bih:BIP78_0218"/>
<feature type="binding site" evidence="15 16">
    <location>
        <position position="113"/>
    </location>
    <ligand>
        <name>S-adenosyl-L-methionine</name>
        <dbReference type="ChEBI" id="CHEBI:59789"/>
    </ligand>
</feature>
<protein>
    <recommendedName>
        <fullName evidence="6 15">tRNA (guanine-N(1)-)-methyltransferase</fullName>
        <ecNumber evidence="5 15">2.1.1.228</ecNumber>
    </recommendedName>
    <alternativeName>
        <fullName evidence="12 15">M1G-methyltransferase</fullName>
    </alternativeName>
    <alternativeName>
        <fullName evidence="13 15">tRNA [GM37] methyltransferase</fullName>
    </alternativeName>
</protein>
<sequence>MRFDVVTLHPEMLVPFASAGILRGAQDKGLIEIHLHDLRLFSPDEHGIVDDRPFGGGAGMVMRPEPFARALEAIEAAAGRRPYAVLLSPQGARFTQQVAQDLARQPSLALLCGRYEGVDERVAVLCDLELSIGDYVLAGGELAAAVVLETTARMVPGVVGRHESAATDSFYCGPKLGYPQYTRPRVFRGMEVPEVLLSGDHEKIRRWREREAWRKTLRNRPDLVGLSLPPTPTG</sequence>
<dbReference type="EMBL" id="CP034928">
    <property type="protein sequence ID" value="QAA75986.1"/>
    <property type="molecule type" value="Genomic_DNA"/>
</dbReference>
<evidence type="ECO:0000256" key="8">
    <source>
        <dbReference type="ARBA" id="ARBA00022603"/>
    </source>
</evidence>
<dbReference type="InterPro" id="IPR002649">
    <property type="entry name" value="tRNA_m1G_MeTrfase_TrmD"/>
</dbReference>
<evidence type="ECO:0000256" key="14">
    <source>
        <dbReference type="ARBA" id="ARBA00047783"/>
    </source>
</evidence>
<dbReference type="GO" id="GO:0005829">
    <property type="term" value="C:cytosol"/>
    <property type="evidence" value="ECO:0007669"/>
    <property type="project" value="TreeGrafter"/>
</dbReference>
<evidence type="ECO:0000256" key="5">
    <source>
        <dbReference type="ARBA" id="ARBA00012807"/>
    </source>
</evidence>
<comment type="similarity">
    <text evidence="3 15 17">Belongs to the RNA methyltransferase TrmD family.</text>
</comment>
<dbReference type="SUPFAM" id="SSF75217">
    <property type="entry name" value="alpha/beta knot"/>
    <property type="match status" value="1"/>
</dbReference>
<evidence type="ECO:0000256" key="6">
    <source>
        <dbReference type="ARBA" id="ARBA00014679"/>
    </source>
</evidence>
<evidence type="ECO:0000256" key="4">
    <source>
        <dbReference type="ARBA" id="ARBA00011738"/>
    </source>
</evidence>
<evidence type="ECO:0000256" key="15">
    <source>
        <dbReference type="HAMAP-Rule" id="MF_00605"/>
    </source>
</evidence>
<dbReference type="FunFam" id="3.40.1280.10:FF:000001">
    <property type="entry name" value="tRNA (guanine-N(1)-)-methyltransferase"/>
    <property type="match status" value="1"/>
</dbReference>
<keyword evidence="11 15" id="KW-0819">tRNA processing</keyword>
<dbReference type="EC" id="2.1.1.228" evidence="5 15"/>
<keyword evidence="8 15" id="KW-0489">Methyltransferase</keyword>
<comment type="function">
    <text evidence="1 15 17">Specifically methylates guanosine-37 in various tRNAs.</text>
</comment>
<evidence type="ECO:0000259" key="18">
    <source>
        <dbReference type="Pfam" id="PF01746"/>
    </source>
</evidence>
<accession>A0A410FSJ7</accession>
<feature type="domain" description="tRNA methyltransferase TRMD/TRM10-type" evidence="18">
    <location>
        <begin position="1"/>
        <end position="224"/>
    </location>
</feature>
<evidence type="ECO:0000256" key="11">
    <source>
        <dbReference type="ARBA" id="ARBA00022694"/>
    </source>
</evidence>
<dbReference type="Proteomes" id="UP000287233">
    <property type="component" value="Chromosome"/>
</dbReference>
<evidence type="ECO:0000256" key="10">
    <source>
        <dbReference type="ARBA" id="ARBA00022691"/>
    </source>
</evidence>
<dbReference type="HAMAP" id="MF_00605">
    <property type="entry name" value="TrmD"/>
    <property type="match status" value="1"/>
</dbReference>
<dbReference type="PANTHER" id="PTHR46417:SF1">
    <property type="entry name" value="TRNA (GUANINE-N(1)-)-METHYLTRANSFERASE"/>
    <property type="match status" value="1"/>
</dbReference>
<dbReference type="InterPro" id="IPR029026">
    <property type="entry name" value="tRNA_m1G_MTases_N"/>
</dbReference>
<dbReference type="GO" id="GO:0052906">
    <property type="term" value="F:tRNA (guanine(37)-N1)-methyltransferase activity"/>
    <property type="evidence" value="ECO:0007669"/>
    <property type="project" value="UniProtKB-UniRule"/>
</dbReference>
<dbReference type="InterPro" id="IPR029028">
    <property type="entry name" value="Alpha/beta_knot_MTases"/>
</dbReference>
<dbReference type="Gene3D" id="3.40.1280.10">
    <property type="match status" value="1"/>
</dbReference>
<comment type="catalytic activity">
    <reaction evidence="14 15 17">
        <text>guanosine(37) in tRNA + S-adenosyl-L-methionine = N(1)-methylguanosine(37) in tRNA + S-adenosyl-L-homocysteine + H(+)</text>
        <dbReference type="Rhea" id="RHEA:36899"/>
        <dbReference type="Rhea" id="RHEA-COMP:10145"/>
        <dbReference type="Rhea" id="RHEA-COMP:10147"/>
        <dbReference type="ChEBI" id="CHEBI:15378"/>
        <dbReference type="ChEBI" id="CHEBI:57856"/>
        <dbReference type="ChEBI" id="CHEBI:59789"/>
        <dbReference type="ChEBI" id="CHEBI:73542"/>
        <dbReference type="ChEBI" id="CHEBI:74269"/>
        <dbReference type="EC" id="2.1.1.228"/>
    </reaction>
</comment>
<dbReference type="CDD" id="cd18080">
    <property type="entry name" value="TrmD-like"/>
    <property type="match status" value="1"/>
</dbReference>
<evidence type="ECO:0000256" key="9">
    <source>
        <dbReference type="ARBA" id="ARBA00022679"/>
    </source>
</evidence>
<evidence type="ECO:0000313" key="20">
    <source>
        <dbReference type="Proteomes" id="UP000287233"/>
    </source>
</evidence>
<comment type="subunit">
    <text evidence="4 15 17">Homodimer.</text>
</comment>
<evidence type="ECO:0000256" key="17">
    <source>
        <dbReference type="RuleBase" id="RU003464"/>
    </source>
</evidence>
<evidence type="ECO:0000313" key="19">
    <source>
        <dbReference type="EMBL" id="QAA75986.1"/>
    </source>
</evidence>
<dbReference type="InterPro" id="IPR016009">
    <property type="entry name" value="tRNA_MeTrfase_TRMD/TRM10"/>
</dbReference>
<keyword evidence="9 15" id="KW-0808">Transferase</keyword>
<dbReference type="Gene3D" id="1.10.1270.20">
    <property type="entry name" value="tRNA(m1g37)methyltransferase, domain 2"/>
    <property type="match status" value="1"/>
</dbReference>
<evidence type="ECO:0000256" key="7">
    <source>
        <dbReference type="ARBA" id="ARBA00022490"/>
    </source>
</evidence>
<evidence type="ECO:0000256" key="1">
    <source>
        <dbReference type="ARBA" id="ARBA00002634"/>
    </source>
</evidence>
<evidence type="ECO:0000256" key="12">
    <source>
        <dbReference type="ARBA" id="ARBA00029736"/>
    </source>
</evidence>
<dbReference type="NCBIfam" id="NF000648">
    <property type="entry name" value="PRK00026.1"/>
    <property type="match status" value="1"/>
</dbReference>
<organism evidence="19 20">
    <name type="scientific">Bipolaricaulis sibiricus</name>
    <dbReference type="NCBI Taxonomy" id="2501609"/>
    <lineage>
        <taxon>Bacteria</taxon>
        <taxon>Candidatus Bipolaricaulota</taxon>
        <taxon>Candidatus Bipolaricaulia</taxon>
        <taxon>Candidatus Bipolaricaulales</taxon>
        <taxon>Candidatus Bipolaricaulaceae</taxon>
        <taxon>Candidatus Bipolaricaulis</taxon>
    </lineage>
</organism>
<dbReference type="PIRSF" id="PIRSF000386">
    <property type="entry name" value="tRNA_mtase"/>
    <property type="match status" value="1"/>
</dbReference>
<dbReference type="PANTHER" id="PTHR46417">
    <property type="entry name" value="TRNA (GUANINE-N(1)-)-METHYLTRANSFERASE"/>
    <property type="match status" value="1"/>
</dbReference>
<reference evidence="20" key="1">
    <citation type="submission" date="2018-12" db="EMBL/GenBank/DDBJ databases">
        <title>Complete genome sequence of an uncultured bacterium of the candidate phylum Bipolaricaulota.</title>
        <authorList>
            <person name="Kadnikov V.V."/>
            <person name="Mardanov A.V."/>
            <person name="Beletsky A.V."/>
            <person name="Frank Y.A."/>
            <person name="Karnachuk O.V."/>
            <person name="Ravin N.V."/>
        </authorList>
    </citation>
    <scope>NUCLEOTIDE SEQUENCE [LARGE SCALE GENOMIC DNA]</scope>
</reference>
<proteinExistence type="inferred from homology"/>
<gene>
    <name evidence="15" type="primary">trmD</name>
    <name evidence="19" type="ORF">BIP78_0218</name>
</gene>
<evidence type="ECO:0000256" key="3">
    <source>
        <dbReference type="ARBA" id="ARBA00007630"/>
    </source>
</evidence>
<keyword evidence="7 15" id="KW-0963">Cytoplasm</keyword>
<comment type="subcellular location">
    <subcellularLocation>
        <location evidence="2 15 17">Cytoplasm</location>
    </subcellularLocation>
</comment>
<feature type="binding site" evidence="15 16">
    <location>
        <begin position="132"/>
        <end position="137"/>
    </location>
    <ligand>
        <name>S-adenosyl-L-methionine</name>
        <dbReference type="ChEBI" id="CHEBI:59789"/>
    </ligand>
</feature>
<dbReference type="InterPro" id="IPR023148">
    <property type="entry name" value="tRNA_m1G_MeTrfase_C_sf"/>
</dbReference>
<name>A0A410FSJ7_BIPS1</name>
<evidence type="ECO:0000256" key="2">
    <source>
        <dbReference type="ARBA" id="ARBA00004496"/>
    </source>
</evidence>
<dbReference type="NCBIfam" id="TIGR00088">
    <property type="entry name" value="trmD"/>
    <property type="match status" value="1"/>
</dbReference>
<evidence type="ECO:0000256" key="16">
    <source>
        <dbReference type="PIRSR" id="PIRSR000386-1"/>
    </source>
</evidence>
<dbReference type="Pfam" id="PF01746">
    <property type="entry name" value="tRNA_m1G_MT"/>
    <property type="match status" value="1"/>
</dbReference>
<keyword evidence="10 15" id="KW-0949">S-adenosyl-L-methionine</keyword>
<dbReference type="AlphaFoldDB" id="A0A410FSJ7"/>
<evidence type="ECO:0000256" key="13">
    <source>
        <dbReference type="ARBA" id="ARBA00033392"/>
    </source>
</evidence>